<dbReference type="SUPFAM" id="SSF53822">
    <property type="entry name" value="Periplasmic binding protein-like I"/>
    <property type="match status" value="1"/>
</dbReference>
<dbReference type="InterPro" id="IPR028082">
    <property type="entry name" value="Peripla_BP_I"/>
</dbReference>
<evidence type="ECO:0000256" key="2">
    <source>
        <dbReference type="ARBA" id="ARBA00023125"/>
    </source>
</evidence>
<keyword evidence="6" id="KW-1185">Reference proteome</keyword>
<evidence type="ECO:0000313" key="5">
    <source>
        <dbReference type="EMBL" id="BDR53696.1"/>
    </source>
</evidence>
<dbReference type="EMBL" id="AP026798">
    <property type="protein sequence ID" value="BDR53696.1"/>
    <property type="molecule type" value="Genomic_DNA"/>
</dbReference>
<evidence type="ECO:0000256" key="1">
    <source>
        <dbReference type="ARBA" id="ARBA00023015"/>
    </source>
</evidence>
<proteinExistence type="predicted"/>
<evidence type="ECO:0000259" key="4">
    <source>
        <dbReference type="Pfam" id="PF13377"/>
    </source>
</evidence>
<dbReference type="Gene3D" id="3.40.50.2300">
    <property type="match status" value="1"/>
</dbReference>
<organism evidence="5 6">
    <name type="scientific">Bombiscardovia nodaiensis</name>
    <dbReference type="NCBI Taxonomy" id="2932181"/>
    <lineage>
        <taxon>Bacteria</taxon>
        <taxon>Bacillati</taxon>
        <taxon>Actinomycetota</taxon>
        <taxon>Actinomycetes</taxon>
        <taxon>Bifidobacteriales</taxon>
        <taxon>Bifidobacteriaceae</taxon>
        <taxon>Bombiscardovia</taxon>
    </lineage>
</organism>
<feature type="domain" description="Transcriptional regulator LacI/GalR-like sensor" evidence="4">
    <location>
        <begin position="2"/>
        <end position="92"/>
    </location>
</feature>
<gene>
    <name evidence="5" type="ORF">KIM372_16030</name>
</gene>
<evidence type="ECO:0000313" key="6">
    <source>
        <dbReference type="Proteomes" id="UP001321766"/>
    </source>
</evidence>
<dbReference type="PANTHER" id="PTHR30146">
    <property type="entry name" value="LACI-RELATED TRANSCRIPTIONAL REPRESSOR"/>
    <property type="match status" value="1"/>
</dbReference>
<protein>
    <recommendedName>
        <fullName evidence="4">Transcriptional regulator LacI/GalR-like sensor domain-containing protein</fullName>
    </recommendedName>
</protein>
<reference evidence="5 6" key="1">
    <citation type="journal article" date="2023" name="Microbiol. Spectr.">
        <title>Symbiosis of Carpenter Bees with Uncharacterized Lactic Acid Bacteria Showing NAD Auxotrophy.</title>
        <authorList>
            <person name="Kawasaki S."/>
            <person name="Ozawa K."/>
            <person name="Mori T."/>
            <person name="Yamamoto A."/>
            <person name="Ito M."/>
            <person name="Ohkuma M."/>
            <person name="Sakamoto M."/>
            <person name="Matsutani M."/>
        </authorList>
    </citation>
    <scope>NUCLEOTIDE SEQUENCE [LARGE SCALE GENOMIC DNA]</scope>
    <source>
        <strain evidence="5 6">Kim37-2</strain>
    </source>
</reference>
<dbReference type="Pfam" id="PF13377">
    <property type="entry name" value="Peripla_BP_3"/>
    <property type="match status" value="1"/>
</dbReference>
<dbReference type="Proteomes" id="UP001321766">
    <property type="component" value="Chromosome"/>
</dbReference>
<dbReference type="PANTHER" id="PTHR30146:SF109">
    <property type="entry name" value="HTH-TYPE TRANSCRIPTIONAL REGULATOR GALS"/>
    <property type="match status" value="1"/>
</dbReference>
<sequence length="93" mass="10571">MNDTAALGVMRALVDRHIRIPQDVSVIGFDGINQGAFTSPSLTTMDFDFDDMAQQAVDMLMLRLHEMNAEDSEKQPPQHLLAHYRLLKRESTR</sequence>
<keyword evidence="2" id="KW-0238">DNA-binding</keyword>
<keyword evidence="3" id="KW-0804">Transcription</keyword>
<accession>A0ABM8BAA8</accession>
<dbReference type="InterPro" id="IPR046335">
    <property type="entry name" value="LacI/GalR-like_sensor"/>
</dbReference>
<evidence type="ECO:0000256" key="3">
    <source>
        <dbReference type="ARBA" id="ARBA00023163"/>
    </source>
</evidence>
<keyword evidence="1" id="KW-0805">Transcription regulation</keyword>
<name>A0ABM8BAA8_9BIFI</name>